<dbReference type="SUPFAM" id="SSF51445">
    <property type="entry name" value="(Trans)glycosidases"/>
    <property type="match status" value="1"/>
</dbReference>
<organism evidence="6 7">
    <name type="scientific">Cohnella nanjingensis</name>
    <dbReference type="NCBI Taxonomy" id="1387779"/>
    <lineage>
        <taxon>Bacteria</taxon>
        <taxon>Bacillati</taxon>
        <taxon>Bacillota</taxon>
        <taxon>Bacilli</taxon>
        <taxon>Bacillales</taxon>
        <taxon>Paenibacillaceae</taxon>
        <taxon>Cohnella</taxon>
    </lineage>
</organism>
<dbReference type="GO" id="GO:0006080">
    <property type="term" value="P:substituted mannan metabolic process"/>
    <property type="evidence" value="ECO:0007669"/>
    <property type="project" value="InterPro"/>
</dbReference>
<keyword evidence="3 4" id="KW-0326">Glycosidase</keyword>
<dbReference type="Gene3D" id="3.20.20.80">
    <property type="entry name" value="Glycosidases"/>
    <property type="match status" value="1"/>
</dbReference>
<feature type="active site" description="Nucleophile" evidence="4">
    <location>
        <position position="262"/>
    </location>
</feature>
<evidence type="ECO:0000256" key="3">
    <source>
        <dbReference type="ARBA" id="ARBA00023295"/>
    </source>
</evidence>
<comment type="similarity">
    <text evidence="1 4">Belongs to the glycosyl hydrolase 26 family.</text>
</comment>
<dbReference type="RefSeq" id="WP_185143813.1">
    <property type="nucleotide sequence ID" value="NZ_JACJVP010000026.1"/>
</dbReference>
<dbReference type="Proteomes" id="UP000547209">
    <property type="component" value="Unassembled WGS sequence"/>
</dbReference>
<dbReference type="Pfam" id="PF02156">
    <property type="entry name" value="Glyco_hydro_26"/>
    <property type="match status" value="1"/>
</dbReference>
<dbReference type="PANTHER" id="PTHR40079:SF4">
    <property type="entry name" value="GH26 DOMAIN-CONTAINING PROTEIN-RELATED"/>
    <property type="match status" value="1"/>
</dbReference>
<dbReference type="AlphaFoldDB" id="A0A7X0RRR2"/>
<evidence type="ECO:0000256" key="2">
    <source>
        <dbReference type="ARBA" id="ARBA00022801"/>
    </source>
</evidence>
<dbReference type="PROSITE" id="PS51764">
    <property type="entry name" value="GH26"/>
    <property type="match status" value="1"/>
</dbReference>
<evidence type="ECO:0000256" key="1">
    <source>
        <dbReference type="ARBA" id="ARBA00007754"/>
    </source>
</evidence>
<comment type="caution">
    <text evidence="6">The sequence shown here is derived from an EMBL/GenBank/DDBJ whole genome shotgun (WGS) entry which is preliminary data.</text>
</comment>
<dbReference type="InterPro" id="IPR000805">
    <property type="entry name" value="Glyco_hydro_26"/>
</dbReference>
<dbReference type="InterPro" id="IPR017853">
    <property type="entry name" value="GH"/>
</dbReference>
<sequence>MLHRFKLPSHRPKRAIQILSALLVCCLLGGIWTPPSLASGSDWTVYAVRDQYQPAKFEPAKGAYLGAYVLQDEFIEASMTKFNELTQKKHMSFFKYVGYGRPFPTDWVEDVKAAGAVPHIAFEPNAGLDVIKDNEYLRKFARQANEAGVPIFLRFASEMNGTWTEYSGKSEQYVAKWRLVHRVFAQEAPNVAMVWTVFSFPESTMASFYPGDGYVDWVGVNIYNVVYHNDNRYDRGDNEDPLKLLDYVYNTYSGSKPIQISEYGATHYTITDKSYHVDFAQNKIKRLYDNLPSLYPRVKSIYYFDVNNVLNAPETRKINDYSITDNAQLLAAYRKTIKNPHYLTGIQETATKPRKETFSARGIHFESGNQLYTDVGFFSEQLGLKVTIKGRTATVSNGTRAKVFNLVKRRVSKGFNGEIRTLQGLPLRAVSDYFGYGFASDAKTKAIWITKK</sequence>
<name>A0A7X0RRR2_9BACL</name>
<feature type="domain" description="GH26" evidence="5">
    <location>
        <begin position="10"/>
        <end position="346"/>
    </location>
</feature>
<keyword evidence="7" id="KW-1185">Reference proteome</keyword>
<dbReference type="PANTHER" id="PTHR40079">
    <property type="entry name" value="MANNAN ENDO-1,4-BETA-MANNOSIDASE E-RELATED"/>
    <property type="match status" value="1"/>
</dbReference>
<protein>
    <submittedName>
        <fullName evidence="6">Copper amine oxidase</fullName>
    </submittedName>
</protein>
<proteinExistence type="inferred from homology"/>
<gene>
    <name evidence="6" type="ORF">H7C19_16775</name>
</gene>
<evidence type="ECO:0000259" key="5">
    <source>
        <dbReference type="PROSITE" id="PS51764"/>
    </source>
</evidence>
<feature type="active site" description="Proton donor" evidence="4">
    <location>
        <position position="158"/>
    </location>
</feature>
<dbReference type="GO" id="GO:0016985">
    <property type="term" value="F:mannan endo-1,4-beta-mannosidase activity"/>
    <property type="evidence" value="ECO:0007669"/>
    <property type="project" value="InterPro"/>
</dbReference>
<accession>A0A7X0RRR2</accession>
<keyword evidence="2 4" id="KW-0378">Hydrolase</keyword>
<evidence type="ECO:0000313" key="7">
    <source>
        <dbReference type="Proteomes" id="UP000547209"/>
    </source>
</evidence>
<evidence type="ECO:0000313" key="6">
    <source>
        <dbReference type="EMBL" id="MBB6672335.1"/>
    </source>
</evidence>
<dbReference type="EMBL" id="JACJVP010000026">
    <property type="protein sequence ID" value="MBB6672335.1"/>
    <property type="molecule type" value="Genomic_DNA"/>
</dbReference>
<reference evidence="6 7" key="1">
    <citation type="submission" date="2020-08" db="EMBL/GenBank/DDBJ databases">
        <title>Cohnella phylogeny.</title>
        <authorList>
            <person name="Dunlap C."/>
        </authorList>
    </citation>
    <scope>NUCLEOTIDE SEQUENCE [LARGE SCALE GENOMIC DNA]</scope>
    <source>
        <strain evidence="6 7">DSM 28246</strain>
    </source>
</reference>
<evidence type="ECO:0000256" key="4">
    <source>
        <dbReference type="PROSITE-ProRule" id="PRU01100"/>
    </source>
</evidence>
<dbReference type="InterPro" id="IPR022790">
    <property type="entry name" value="GH26_dom"/>
</dbReference>